<dbReference type="NCBIfam" id="TIGR04057">
    <property type="entry name" value="SusC_RagA_signa"/>
    <property type="match status" value="1"/>
</dbReference>
<dbReference type="InterPro" id="IPR012910">
    <property type="entry name" value="Plug_dom"/>
</dbReference>
<comment type="similarity">
    <text evidence="10 11">Belongs to the TonB-dependent receptor family.</text>
</comment>
<feature type="chain" id="PRO_5035289050" evidence="12">
    <location>
        <begin position="23"/>
        <end position="986"/>
    </location>
</feature>
<dbReference type="Proteomes" id="UP000664417">
    <property type="component" value="Unassembled WGS sequence"/>
</dbReference>
<dbReference type="InterPro" id="IPR036942">
    <property type="entry name" value="Beta-barrel_TonB_sf"/>
</dbReference>
<dbReference type="InterPro" id="IPR023997">
    <property type="entry name" value="TonB-dep_OMP_SusC/RagA_CS"/>
</dbReference>
<keyword evidence="9 10" id="KW-0998">Cell outer membrane</keyword>
<evidence type="ECO:0000259" key="13">
    <source>
        <dbReference type="Pfam" id="PF00593"/>
    </source>
</evidence>
<dbReference type="Pfam" id="PF00593">
    <property type="entry name" value="TonB_dep_Rec_b-barrel"/>
    <property type="match status" value="1"/>
</dbReference>
<dbReference type="EMBL" id="JAFREP010000001">
    <property type="protein sequence ID" value="MBO1316886.1"/>
    <property type="molecule type" value="Genomic_DNA"/>
</dbReference>
<keyword evidence="2 10" id="KW-0813">Transport</keyword>
<comment type="subcellular location">
    <subcellularLocation>
        <location evidence="1 10">Cell outer membrane</location>
        <topology evidence="1 10">Multi-pass membrane protein</topology>
    </subcellularLocation>
</comment>
<dbReference type="Pfam" id="PF13715">
    <property type="entry name" value="CarbopepD_reg_2"/>
    <property type="match status" value="1"/>
</dbReference>
<name>A0A8J7Q9J5_9BACT</name>
<dbReference type="SUPFAM" id="SSF49464">
    <property type="entry name" value="Carboxypeptidase regulatory domain-like"/>
    <property type="match status" value="1"/>
</dbReference>
<dbReference type="GO" id="GO:0044718">
    <property type="term" value="P:siderophore transmembrane transport"/>
    <property type="evidence" value="ECO:0007669"/>
    <property type="project" value="TreeGrafter"/>
</dbReference>
<evidence type="ECO:0000256" key="6">
    <source>
        <dbReference type="ARBA" id="ARBA00023077"/>
    </source>
</evidence>
<evidence type="ECO:0000256" key="5">
    <source>
        <dbReference type="ARBA" id="ARBA00022729"/>
    </source>
</evidence>
<keyword evidence="5 12" id="KW-0732">Signal</keyword>
<organism evidence="15 16">
    <name type="scientific">Acanthopleuribacter pedis</name>
    <dbReference type="NCBI Taxonomy" id="442870"/>
    <lineage>
        <taxon>Bacteria</taxon>
        <taxon>Pseudomonadati</taxon>
        <taxon>Acidobacteriota</taxon>
        <taxon>Holophagae</taxon>
        <taxon>Acanthopleuribacterales</taxon>
        <taxon>Acanthopleuribacteraceae</taxon>
        <taxon>Acanthopleuribacter</taxon>
    </lineage>
</organism>
<dbReference type="NCBIfam" id="TIGR04056">
    <property type="entry name" value="OMP_RagA_SusC"/>
    <property type="match status" value="1"/>
</dbReference>
<evidence type="ECO:0000256" key="7">
    <source>
        <dbReference type="ARBA" id="ARBA00023136"/>
    </source>
</evidence>
<keyword evidence="3 10" id="KW-1134">Transmembrane beta strand</keyword>
<dbReference type="SUPFAM" id="SSF56935">
    <property type="entry name" value="Porins"/>
    <property type="match status" value="1"/>
</dbReference>
<dbReference type="InterPro" id="IPR000531">
    <property type="entry name" value="Beta-barrel_TonB"/>
</dbReference>
<feature type="domain" description="TonB-dependent receptor-like beta-barrel" evidence="13">
    <location>
        <begin position="402"/>
        <end position="943"/>
    </location>
</feature>
<dbReference type="InterPro" id="IPR039426">
    <property type="entry name" value="TonB-dep_rcpt-like"/>
</dbReference>
<evidence type="ECO:0000256" key="9">
    <source>
        <dbReference type="ARBA" id="ARBA00023237"/>
    </source>
</evidence>
<feature type="signal peptide" evidence="12">
    <location>
        <begin position="1"/>
        <end position="22"/>
    </location>
</feature>
<evidence type="ECO:0000256" key="12">
    <source>
        <dbReference type="SAM" id="SignalP"/>
    </source>
</evidence>
<dbReference type="Gene3D" id="2.170.130.10">
    <property type="entry name" value="TonB-dependent receptor, plug domain"/>
    <property type="match status" value="1"/>
</dbReference>
<sequence>MRLPSFKLAAVVFLLATPYLLAQNVTVSGHVEDAKDGGSLPGATIAAVGTTISTVSGEGGKFTLTVPNVNEVTIRVTFVGYKTFEDKISGGATNLVVKLEVDPLNLSEEMVVTGFSTSVKRANLANSVSTISQEEISRVPVQTVDGALSGKFTGVTVRENSGAPGGGISVKLRGVSTINGASQPLYVIDGVIVSNTEIQSGSNFVSEAGAAGSNTPQDNPTNRIADLNPDDIESIEILKGPSAAAIYGSKASNGVVIITTKRGQAGETRYNLNVKFGRREIVNKLGQRVFTRETAYEMGEAQGQFFDSVANADGSYNLIDYEEEMYGNVGAIQEYNFSASGGGDNTQFYISGLSLDDEGIIERTGYRKSGFRVNLDHRFSPTIRVAANVNFIKSISDRGLTNNENRGGVTFGVALTSTPNFVDLRPVNGIYPRNPFAASNPLETRDKMTNRETVQRTIGSFKFDWELLSTATQTLDFNITAGYDFFSQENNLLFPADLQFEEDKSNGLPGTTLEGTTDSDNTNLYFNLTHSYISSSGTSFKTAGGIQFEEQDANRRYVVGEGLFQGQTNFDTAANISFVEQQKTLQRDRGFFVQEEITFGDSIYFVAGFRGDSSSNNGDDGKFYIFPKAAGSVRLSEYDFWSGLKDTFNEFKVRLAWGRTGNLPRPGVKFSSFATSNIESNGGLLVGVTRGNPNIEPETSTELEIGIDGALFDNWATFELTYFNQDIDDLIMLRELSPSSGFQEEAINGGAMETDGWEFGLALNPIRKEDLEWTARLNYYKTESIITRLDVPAFTVDGGGFAPVLGEFFIEEGASATQIKGVENGEFIVLGDETPDFQLSWDNYVRWKEWSLNWLLDWKEGGEVVNLTFLLSDLSRTTFDLDTPEGEARRAAFGTTTSQLIEDGGYLKLRELRLQWEMPGNRVRDTFNGRLTHLRFALTGRNLWVDTDYTSYDPEVSNFGTRSIGSIEVTPFPSSKSYYLSISAGM</sequence>
<evidence type="ECO:0000256" key="4">
    <source>
        <dbReference type="ARBA" id="ARBA00022692"/>
    </source>
</evidence>
<dbReference type="Pfam" id="PF07715">
    <property type="entry name" value="Plug"/>
    <property type="match status" value="1"/>
</dbReference>
<evidence type="ECO:0000256" key="11">
    <source>
        <dbReference type="RuleBase" id="RU003357"/>
    </source>
</evidence>
<evidence type="ECO:0000259" key="14">
    <source>
        <dbReference type="Pfam" id="PF07715"/>
    </source>
</evidence>
<protein>
    <submittedName>
        <fullName evidence="15">SusC/RagA family TonB-linked outer membrane protein</fullName>
    </submittedName>
</protein>
<gene>
    <name evidence="15" type="ORF">J3U88_00340</name>
</gene>
<evidence type="ECO:0000256" key="2">
    <source>
        <dbReference type="ARBA" id="ARBA00022448"/>
    </source>
</evidence>
<dbReference type="GO" id="GO:0015344">
    <property type="term" value="F:siderophore uptake transmembrane transporter activity"/>
    <property type="evidence" value="ECO:0007669"/>
    <property type="project" value="TreeGrafter"/>
</dbReference>
<feature type="domain" description="TonB-dependent receptor plug" evidence="14">
    <location>
        <begin position="123"/>
        <end position="255"/>
    </location>
</feature>
<dbReference type="Gene3D" id="2.40.170.20">
    <property type="entry name" value="TonB-dependent receptor, beta-barrel domain"/>
    <property type="match status" value="1"/>
</dbReference>
<evidence type="ECO:0000313" key="15">
    <source>
        <dbReference type="EMBL" id="MBO1316886.1"/>
    </source>
</evidence>
<dbReference type="PANTHER" id="PTHR30069">
    <property type="entry name" value="TONB-DEPENDENT OUTER MEMBRANE RECEPTOR"/>
    <property type="match status" value="1"/>
</dbReference>
<keyword evidence="8" id="KW-0675">Receptor</keyword>
<keyword evidence="6 11" id="KW-0798">TonB box</keyword>
<evidence type="ECO:0000256" key="10">
    <source>
        <dbReference type="PROSITE-ProRule" id="PRU01360"/>
    </source>
</evidence>
<dbReference type="GO" id="GO:0009279">
    <property type="term" value="C:cell outer membrane"/>
    <property type="evidence" value="ECO:0007669"/>
    <property type="project" value="UniProtKB-SubCell"/>
</dbReference>
<dbReference type="InterPro" id="IPR023996">
    <property type="entry name" value="TonB-dep_OMP_SusC/RagA"/>
</dbReference>
<dbReference type="AlphaFoldDB" id="A0A8J7Q9J5"/>
<keyword evidence="4 10" id="KW-0812">Transmembrane</keyword>
<keyword evidence="16" id="KW-1185">Reference proteome</keyword>
<reference evidence="15" key="1">
    <citation type="submission" date="2021-03" db="EMBL/GenBank/DDBJ databases">
        <authorList>
            <person name="Wang G."/>
        </authorList>
    </citation>
    <scope>NUCLEOTIDE SEQUENCE</scope>
    <source>
        <strain evidence="15">KCTC 12899</strain>
    </source>
</reference>
<evidence type="ECO:0000313" key="16">
    <source>
        <dbReference type="Proteomes" id="UP000664417"/>
    </source>
</evidence>
<accession>A0A8J7Q9J5</accession>
<dbReference type="PROSITE" id="PS52016">
    <property type="entry name" value="TONB_DEPENDENT_REC_3"/>
    <property type="match status" value="1"/>
</dbReference>
<evidence type="ECO:0000256" key="8">
    <source>
        <dbReference type="ARBA" id="ARBA00023170"/>
    </source>
</evidence>
<dbReference type="InterPro" id="IPR037066">
    <property type="entry name" value="Plug_dom_sf"/>
</dbReference>
<dbReference type="InterPro" id="IPR008969">
    <property type="entry name" value="CarboxyPept-like_regulatory"/>
</dbReference>
<dbReference type="RefSeq" id="WP_207856123.1">
    <property type="nucleotide sequence ID" value="NZ_JAFREP010000001.1"/>
</dbReference>
<evidence type="ECO:0000256" key="1">
    <source>
        <dbReference type="ARBA" id="ARBA00004571"/>
    </source>
</evidence>
<evidence type="ECO:0000256" key="3">
    <source>
        <dbReference type="ARBA" id="ARBA00022452"/>
    </source>
</evidence>
<comment type="caution">
    <text evidence="15">The sequence shown here is derived from an EMBL/GenBank/DDBJ whole genome shotgun (WGS) entry which is preliminary data.</text>
</comment>
<keyword evidence="7 10" id="KW-0472">Membrane</keyword>
<proteinExistence type="inferred from homology"/>
<dbReference type="PANTHER" id="PTHR30069:SF29">
    <property type="entry name" value="HEMOGLOBIN AND HEMOGLOBIN-HAPTOGLOBIN-BINDING PROTEIN 1-RELATED"/>
    <property type="match status" value="1"/>
</dbReference>
<dbReference type="Gene3D" id="2.60.40.1120">
    <property type="entry name" value="Carboxypeptidase-like, regulatory domain"/>
    <property type="match status" value="1"/>
</dbReference>